<dbReference type="STRING" id="1915309.AXG55_06220"/>
<protein>
    <submittedName>
        <fullName evidence="2">Uncharacterized protein</fullName>
    </submittedName>
</protein>
<evidence type="ECO:0000313" key="2">
    <source>
        <dbReference type="EMBL" id="APJ03523.1"/>
    </source>
</evidence>
<organism evidence="2 3">
    <name type="scientific">Silvanigrella aquatica</name>
    <dbReference type="NCBI Taxonomy" id="1915309"/>
    <lineage>
        <taxon>Bacteria</taxon>
        <taxon>Pseudomonadati</taxon>
        <taxon>Bdellovibrionota</taxon>
        <taxon>Oligoflexia</taxon>
        <taxon>Silvanigrellales</taxon>
        <taxon>Silvanigrellaceae</taxon>
        <taxon>Silvanigrella</taxon>
    </lineage>
</organism>
<keyword evidence="1" id="KW-0732">Signal</keyword>
<dbReference type="Proteomes" id="UP000184731">
    <property type="component" value="Chromosome"/>
</dbReference>
<feature type="signal peptide" evidence="1">
    <location>
        <begin position="1"/>
        <end position="21"/>
    </location>
</feature>
<reference evidence="2 3" key="1">
    <citation type="submission" date="2016-10" db="EMBL/GenBank/DDBJ databases">
        <title>Silvanigrella aquatica sp. nov., isolated from a freshwater lake located in the Black Forest, Germany, description of Silvanigrellaceae fam. nov., Silvanigrellales ord. nov., reclassification of the order Bdellovibrionales in the class Oligoflexia, reclassification of the families Bacteriovoracaceae and Halobacteriovoraceae in the new order Bacteriovoracales ord. nov., and reclassification of the family Pseudobacteriovoracaceae in the order Oligoflexiales.</title>
        <authorList>
            <person name="Hahn M.W."/>
            <person name="Schmidt J."/>
            <person name="Koll U."/>
            <person name="Rohde M."/>
            <person name="Verbag S."/>
            <person name="Pitt A."/>
            <person name="Nakai R."/>
            <person name="Naganuma T."/>
            <person name="Lang E."/>
        </authorList>
    </citation>
    <scope>NUCLEOTIDE SEQUENCE [LARGE SCALE GENOMIC DNA]</scope>
    <source>
        <strain evidence="2 3">MWH-Nonnen-W8red</strain>
    </source>
</reference>
<keyword evidence="3" id="KW-1185">Reference proteome</keyword>
<accession>A0A1L4CZY9</accession>
<evidence type="ECO:0000256" key="1">
    <source>
        <dbReference type="SAM" id="SignalP"/>
    </source>
</evidence>
<proteinExistence type="predicted"/>
<dbReference type="EMBL" id="CP017834">
    <property type="protein sequence ID" value="APJ03523.1"/>
    <property type="molecule type" value="Genomic_DNA"/>
</dbReference>
<feature type="chain" id="PRO_5009858178" evidence="1">
    <location>
        <begin position="22"/>
        <end position="217"/>
    </location>
</feature>
<dbReference type="KEGG" id="saqi:AXG55_06220"/>
<sequence>MKINKYLSLLSVALLSNSAFAEESLTNKNEYKNNIDVLGGIGYTNYSDFQIDGNKLPSNYNMNGLNMNAAALYSIYPSSFGSPVLGLGLNYTYADVTFKSDGGSQIKFGISSLSSTAHAGYKFLPIDDVSIYALANFGYGIYTRQTSDISSGSYTSSSDNTGHAHFIYGGTVAASYSLDKNWAVGLGATWQQHYMTILNSSEKFNEISANLIASYSL</sequence>
<name>A0A1L4CZY9_9BACT</name>
<dbReference type="RefSeq" id="WP_148697259.1">
    <property type="nucleotide sequence ID" value="NZ_CP017834.1"/>
</dbReference>
<evidence type="ECO:0000313" key="3">
    <source>
        <dbReference type="Proteomes" id="UP000184731"/>
    </source>
</evidence>
<dbReference type="SUPFAM" id="SSF56925">
    <property type="entry name" value="OMPA-like"/>
    <property type="match status" value="1"/>
</dbReference>
<dbReference type="AlphaFoldDB" id="A0A1L4CZY9"/>
<gene>
    <name evidence="2" type="ORF">AXG55_06220</name>
</gene>
<dbReference type="InterPro" id="IPR011250">
    <property type="entry name" value="OMP/PagP_B-barrel"/>
</dbReference>
<dbReference type="OrthoDB" id="5308856at2"/>